<feature type="region of interest" description="Disordered" evidence="1">
    <location>
        <begin position="1477"/>
        <end position="1599"/>
    </location>
</feature>
<feature type="compositionally biased region" description="Low complexity" evidence="1">
    <location>
        <begin position="1623"/>
        <end position="1647"/>
    </location>
</feature>
<feature type="region of interest" description="Disordered" evidence="1">
    <location>
        <begin position="752"/>
        <end position="771"/>
    </location>
</feature>
<feature type="compositionally biased region" description="Basic and acidic residues" evidence="1">
    <location>
        <begin position="1036"/>
        <end position="1051"/>
    </location>
</feature>
<feature type="compositionally biased region" description="Basic and acidic residues" evidence="1">
    <location>
        <begin position="601"/>
        <end position="619"/>
    </location>
</feature>
<protein>
    <submittedName>
        <fullName evidence="2">Uncharacterized protein</fullName>
    </submittedName>
</protein>
<sequence>MAARDGREDESALDGDGVRGRLRSGAGTGDEESGTGALDSGGRANGGRSGLLSDVGDVGVPALAPEKADANRGEEEMDFQLGVFGGKGRKGKLQQTALDESSDQGGSGQVVNISVDKATMKSSKSKLRSHSLSSRQRIDQTGAFYEVESSKEMAPYADTVKLTASDQDGLDRKRALPTKIQNITAAQLWQLRSEKLKLLLRKQRKMAKRLKESESKQVVANGGSVQNEPSEKASRVDIGFQKEVAQLTSAKKWSSGIWTNRKGRGSVVPSEQNSDEQRMIKGIPPSIKEDNEVLSFSEFFKNHLSPKQRHSMVRDGLKNVHGPRLMIDYTSNRKGKEALVEGFEAGGWPEKPEEPPPTKYTLDPFHPYIARRGAGWDFYNPLKPATERNNARELAEQEFYSPEQPSFGVQSRLSRRFWAAPAVTSAPFFQLNETSISPRNNTLGHARVAGLQPAVSAVVRNAVPSFKTWPKGNIEESPQNNPSLTLLGHYEVTNETVDAGSQGIAVPVRQASNIWRRSKKIGGNDGIENHRSVDLHETERQNSSRATSASNQTDDEEYPFGRLSRDEAPRSKVSSSDVGTPVNLTATTADKSGTQTGTYREGTDSHPEATGEDQKRIPRIETNTSDAALKGGGGSVPIPSGEISQNNEADIASREVGSQKMPGNSDIAPSRKRATIQEFEGNGNAAAPLPAGHPVVDKNKISASDPRNTSGRVADNSIGMENPGGKGLMNIEPIPIEGPEFNLSAEVNAANVTTPDATTDSVSQKTGPWNYEDIVPEEDRNILSSTLHREYSGNATRFREEFGENSSSTGLPSSRLKETSNSTQNFEPEAMHLTPPKVGLASPVKRAFTRSRRGMSTPRPPQSSVPATNLSKDEKDNDFDDFHNAEDTYLRIDVRTVKKLEVPTEPSNVDIGIQNKVNKLDKSTASVPVAWNEVAPRGVIKIVNGRRTSPPGAIPKEQSSTQSSEKEQPTLQTLAPIRVPKATNTSDTARETKSEYTRGSSPLFTESRTSWSERVALKIVDTLPVDHTSYVLKSSRPAEKSLKDEPRKEPKPPFMDTAATRETHPPESFGSRDVSISAPRLRSEHPASRSEQNTTLGAANGITIDILRKNNGLENVFDINKRHEETRSTVHGVPFVRIAVKNASHTASRAHISSRAFSKRALVEEVTTFTPPSQSSETIAKKHTEIIVPVTRSTVRPVPFVGIAVKNSSRTTDHVPSPASNKNALVEEVTTVTPLSHSSGTIQGKHTQSTSPPRKPALKDKLPDHFTEPPSPVEDKKNLSLRETHTTKGKVSASRTTGVRKYSLDINTSARHVVDEKNPSSASSANISMDFHIPERAHEDGKTSTLRRITLVVEKTSAEKKTATSTMTTANKRRLIKEEMSTSDIRTVETELTNKRTDWTSTSLSTASAAKAGPIEFTSGAVKHPKRSHREENGNHENVSTSKPGTPSSDTAASKGHSKFLSSTSNILRKGQNFVTSGYTTKPSKPFISFSEPSQHQSGTATSTVREPKENKAKTFVSKSGTSSPATSSSSRPSSAKSVSTASTTLPPSSDTPIPDLGFGDDMLGRFGDGIKAPNSTLGAKKPKEQATPETPAPNKQPVQAWTVAKPRIEVVPLTTLKEETSSKTSRPAVPEQPQTQPQETTTAATEPTAVVFDVNDDDDEEDEARLHFPMMKIRRRPSTTRRRPAIMDLFGRGLPTSSRPTTLRPVLQHHIAVRRGRPERAPTLRPRLQHDIAMKRRHHRSQRPRPYRMTLFHDEPLQAVRIPVKRMG</sequence>
<name>A0AAQ4D7Q3_AMBAM</name>
<feature type="compositionally biased region" description="Basic and acidic residues" evidence="1">
    <location>
        <begin position="527"/>
        <end position="542"/>
    </location>
</feature>
<feature type="compositionally biased region" description="Low complexity" evidence="1">
    <location>
        <begin position="683"/>
        <end position="692"/>
    </location>
</feature>
<feature type="region of interest" description="Disordered" evidence="1">
    <location>
        <begin position="1"/>
        <end position="135"/>
    </location>
</feature>
<accession>A0AAQ4D7Q3</accession>
<evidence type="ECO:0000313" key="2">
    <source>
        <dbReference type="EMBL" id="KAK8758493.1"/>
    </source>
</evidence>
<feature type="region of interest" description="Disordered" evidence="1">
    <location>
        <begin position="683"/>
        <end position="726"/>
    </location>
</feature>
<feature type="compositionally biased region" description="Polar residues" evidence="1">
    <location>
        <begin position="1436"/>
        <end position="1452"/>
    </location>
</feature>
<gene>
    <name evidence="2" type="ORF">V5799_003875</name>
</gene>
<feature type="region of interest" description="Disordered" evidence="1">
    <location>
        <begin position="1232"/>
        <end position="1296"/>
    </location>
</feature>
<feature type="region of interest" description="Disordered" evidence="1">
    <location>
        <begin position="943"/>
        <end position="1008"/>
    </location>
</feature>
<comment type="caution">
    <text evidence="2">The sequence shown here is derived from an EMBL/GenBank/DDBJ whole genome shotgun (WGS) entry which is preliminary data.</text>
</comment>
<feature type="region of interest" description="Disordered" evidence="1">
    <location>
        <begin position="1403"/>
        <end position="1464"/>
    </location>
</feature>
<proteinExistence type="predicted"/>
<feature type="compositionally biased region" description="Polar residues" evidence="1">
    <location>
        <begin position="701"/>
        <end position="711"/>
    </location>
</feature>
<evidence type="ECO:0000256" key="1">
    <source>
        <dbReference type="SAM" id="MobiDB-lite"/>
    </source>
</evidence>
<feature type="region of interest" description="Disordered" evidence="1">
    <location>
        <begin position="1618"/>
        <end position="1647"/>
    </location>
</feature>
<feature type="compositionally biased region" description="Polar residues" evidence="1">
    <location>
        <begin position="752"/>
        <end position="767"/>
    </location>
</feature>
<feature type="compositionally biased region" description="Low complexity" evidence="1">
    <location>
        <begin position="1517"/>
        <end position="1545"/>
    </location>
</feature>
<feature type="compositionally biased region" description="Polar residues" evidence="1">
    <location>
        <begin position="572"/>
        <end position="598"/>
    </location>
</feature>
<feature type="region of interest" description="Disordered" evidence="1">
    <location>
        <begin position="211"/>
        <end position="234"/>
    </location>
</feature>
<feature type="compositionally biased region" description="Polar residues" evidence="1">
    <location>
        <begin position="1491"/>
        <end position="1505"/>
    </location>
</feature>
<feature type="region of interest" description="Disordered" evidence="1">
    <location>
        <begin position="849"/>
        <end position="878"/>
    </location>
</feature>
<feature type="compositionally biased region" description="Low complexity" evidence="1">
    <location>
        <begin position="1403"/>
        <end position="1412"/>
    </location>
</feature>
<keyword evidence="3" id="KW-1185">Reference proteome</keyword>
<feature type="region of interest" description="Disordered" evidence="1">
    <location>
        <begin position="520"/>
        <end position="643"/>
    </location>
</feature>
<feature type="compositionally biased region" description="Polar residues" evidence="1">
    <location>
        <begin position="1232"/>
        <end position="1252"/>
    </location>
</feature>
<reference evidence="2 3" key="1">
    <citation type="journal article" date="2023" name="Arcadia Sci">
        <title>De novo assembly of a long-read Amblyomma americanum tick genome.</title>
        <authorList>
            <person name="Chou S."/>
            <person name="Poskanzer K.E."/>
            <person name="Rollins M."/>
            <person name="Thuy-Boun P.S."/>
        </authorList>
    </citation>
    <scope>NUCLEOTIDE SEQUENCE [LARGE SCALE GENOMIC DNA]</scope>
    <source>
        <strain evidence="2">F_SG_1</strain>
        <tissue evidence="2">Salivary glands</tissue>
    </source>
</reference>
<feature type="compositionally biased region" description="Polar residues" evidence="1">
    <location>
        <begin position="997"/>
        <end position="1008"/>
    </location>
</feature>
<dbReference type="Proteomes" id="UP001321473">
    <property type="component" value="Unassembled WGS sequence"/>
</dbReference>
<evidence type="ECO:0000313" key="3">
    <source>
        <dbReference type="Proteomes" id="UP001321473"/>
    </source>
</evidence>
<feature type="compositionally biased region" description="Basic and acidic residues" evidence="1">
    <location>
        <begin position="1257"/>
        <end position="1286"/>
    </location>
</feature>
<feature type="region of interest" description="Disordered" evidence="1">
    <location>
        <begin position="1034"/>
        <end position="1096"/>
    </location>
</feature>
<feature type="region of interest" description="Disordered" evidence="1">
    <location>
        <begin position="798"/>
        <end position="837"/>
    </location>
</feature>
<feature type="compositionally biased region" description="Basic and acidic residues" evidence="1">
    <location>
        <begin position="1"/>
        <end position="10"/>
    </location>
</feature>
<dbReference type="EMBL" id="JARKHS020034084">
    <property type="protein sequence ID" value="KAK8758493.1"/>
    <property type="molecule type" value="Genomic_DNA"/>
</dbReference>
<organism evidence="2 3">
    <name type="scientific">Amblyomma americanum</name>
    <name type="common">Lone star tick</name>
    <dbReference type="NCBI Taxonomy" id="6943"/>
    <lineage>
        <taxon>Eukaryota</taxon>
        <taxon>Metazoa</taxon>
        <taxon>Ecdysozoa</taxon>
        <taxon>Arthropoda</taxon>
        <taxon>Chelicerata</taxon>
        <taxon>Arachnida</taxon>
        <taxon>Acari</taxon>
        <taxon>Parasitiformes</taxon>
        <taxon>Ixodida</taxon>
        <taxon>Ixodoidea</taxon>
        <taxon>Ixodidae</taxon>
        <taxon>Amblyomminae</taxon>
        <taxon>Amblyomma</taxon>
    </lineage>
</organism>
<feature type="compositionally biased region" description="Polar residues" evidence="1">
    <location>
        <begin position="543"/>
        <end position="552"/>
    </location>
</feature>